<keyword evidence="3" id="KW-0964">Secreted</keyword>
<dbReference type="KEGG" id="bfk:QN062_06570"/>
<evidence type="ECO:0000313" key="12">
    <source>
        <dbReference type="EMBL" id="XDS46382.1"/>
    </source>
</evidence>
<evidence type="ECO:0000259" key="10">
    <source>
        <dbReference type="Pfam" id="PF17802"/>
    </source>
</evidence>
<dbReference type="NCBIfam" id="TIGR01167">
    <property type="entry name" value="LPXTG_anchor"/>
    <property type="match status" value="1"/>
</dbReference>
<evidence type="ECO:0000256" key="1">
    <source>
        <dbReference type="ARBA" id="ARBA00007257"/>
    </source>
</evidence>
<reference evidence="14" key="1">
    <citation type="submission" date="2023-07" db="EMBL/GenBank/DDBJ databases">
        <title>Bifidobacterium aquikefiriaerophilum sp. nov. and Bifidobacterium eccum sp. nov., isolated from water kefir.</title>
        <authorList>
            <person name="Breselge S."/>
            <person name="Bellassi P."/>
            <person name="Barcenilla C."/>
            <person name="Alvarez-Ordonez A."/>
            <person name="Morelli L."/>
            <person name="Cotter P.D."/>
        </authorList>
    </citation>
    <scope>NUCLEOTIDE SEQUENCE</scope>
    <source>
        <strain evidence="14">WK012_4_13</strain>
        <strain evidence="13">WK013_4_14</strain>
        <strain evidence="12">WK048_4_13</strain>
    </source>
</reference>
<dbReference type="PANTHER" id="PTHR36108">
    <property type="entry name" value="COLOSSIN-B-RELATED"/>
    <property type="match status" value="1"/>
</dbReference>
<dbReference type="RefSeq" id="WP_369341036.1">
    <property type="nucleotide sequence ID" value="NZ_CP129675.1"/>
</dbReference>
<keyword evidence="5" id="KW-0572">Peptidoglycan-anchor</keyword>
<dbReference type="Pfam" id="PF20623">
    <property type="entry name" value="Sgo0707_N2"/>
    <property type="match status" value="1"/>
</dbReference>
<keyword evidence="6" id="KW-1133">Transmembrane helix</keyword>
<evidence type="ECO:0000256" key="6">
    <source>
        <dbReference type="SAM" id="Phobius"/>
    </source>
</evidence>
<feature type="domain" description="Sgo0707-like N2" evidence="11">
    <location>
        <begin position="233"/>
        <end position="332"/>
    </location>
</feature>
<dbReference type="InterPro" id="IPR032364">
    <property type="entry name" value="GramPos_pilinD1_N"/>
</dbReference>
<dbReference type="EMBL" id="CP129683">
    <property type="protein sequence ID" value="XDS50064.1"/>
    <property type="molecule type" value="Genomic_DNA"/>
</dbReference>
<feature type="transmembrane region" description="Helical" evidence="6">
    <location>
        <begin position="437"/>
        <end position="460"/>
    </location>
</feature>
<dbReference type="InterPro" id="IPR013783">
    <property type="entry name" value="Ig-like_fold"/>
</dbReference>
<evidence type="ECO:0000256" key="4">
    <source>
        <dbReference type="ARBA" id="ARBA00022729"/>
    </source>
</evidence>
<dbReference type="AlphaFoldDB" id="A0AB39UM61"/>
<feature type="domain" description="Gram-positive cocci surface proteins LPxTG" evidence="8">
    <location>
        <begin position="428"/>
        <end position="466"/>
    </location>
</feature>
<comment type="similarity">
    <text evidence="1">Belongs to the serine-aspartate repeat-containing protein (SDr) family.</text>
</comment>
<name>A0AB39UM61_9BIFI</name>
<dbReference type="InterPro" id="IPR048052">
    <property type="entry name" value="FM1-like"/>
</dbReference>
<feature type="domain" description="SpaA-like prealbumin fold" evidence="10">
    <location>
        <begin position="348"/>
        <end position="420"/>
    </location>
</feature>
<keyword evidence="6" id="KW-0472">Membrane</keyword>
<keyword evidence="6" id="KW-0812">Transmembrane</keyword>
<dbReference type="InterPro" id="IPR041033">
    <property type="entry name" value="SpaA_PFL_dom_1"/>
</dbReference>
<gene>
    <name evidence="14" type="ORF">QN062_06570</name>
    <name evidence="13" type="ORF">QN216_00765</name>
    <name evidence="12" type="ORF">QN217_09680</name>
</gene>
<dbReference type="NCBIfam" id="TIGR04226">
    <property type="entry name" value="RrgB_K2N_iso_D2"/>
    <property type="match status" value="1"/>
</dbReference>
<accession>A0AB39UM61</accession>
<dbReference type="SUPFAM" id="SSF49478">
    <property type="entry name" value="Cna protein B-type domain"/>
    <property type="match status" value="1"/>
</dbReference>
<keyword evidence="4 7" id="KW-0732">Signal</keyword>
<evidence type="ECO:0000256" key="2">
    <source>
        <dbReference type="ARBA" id="ARBA00022512"/>
    </source>
</evidence>
<feature type="chain" id="PRO_5044175388" evidence="7">
    <location>
        <begin position="34"/>
        <end position="475"/>
    </location>
</feature>
<evidence type="ECO:0000313" key="13">
    <source>
        <dbReference type="EMBL" id="XDS48838.1"/>
    </source>
</evidence>
<dbReference type="EMBL" id="CP129675">
    <property type="protein sequence ID" value="XDS46382.1"/>
    <property type="molecule type" value="Genomic_DNA"/>
</dbReference>
<dbReference type="InterPro" id="IPR046473">
    <property type="entry name" value="Sgo0707-like_N2"/>
</dbReference>
<dbReference type="GO" id="GO:0005975">
    <property type="term" value="P:carbohydrate metabolic process"/>
    <property type="evidence" value="ECO:0007669"/>
    <property type="project" value="UniProtKB-ARBA"/>
</dbReference>
<evidence type="ECO:0000256" key="3">
    <source>
        <dbReference type="ARBA" id="ARBA00022525"/>
    </source>
</evidence>
<proteinExistence type="inferred from homology"/>
<dbReference type="Gene3D" id="2.60.40.10">
    <property type="entry name" value="Immunoglobulins"/>
    <property type="match status" value="2"/>
</dbReference>
<dbReference type="PANTHER" id="PTHR36108:SF13">
    <property type="entry name" value="COLOSSIN-B-RELATED"/>
    <property type="match status" value="1"/>
</dbReference>
<feature type="domain" description="Gram-positive pilin subunit D1 N-terminal" evidence="9">
    <location>
        <begin position="46"/>
        <end position="197"/>
    </location>
</feature>
<organism evidence="14">
    <name type="scientific">Bifidobacterium fermentum</name>
    <dbReference type="NCBI Taxonomy" id="3059035"/>
    <lineage>
        <taxon>Bacteria</taxon>
        <taxon>Bacillati</taxon>
        <taxon>Actinomycetota</taxon>
        <taxon>Actinomycetes</taxon>
        <taxon>Bifidobacteriales</taxon>
        <taxon>Bifidobacteriaceae</taxon>
        <taxon>Bifidobacterium</taxon>
    </lineage>
</organism>
<feature type="signal peptide" evidence="7">
    <location>
        <begin position="1"/>
        <end position="33"/>
    </location>
</feature>
<evidence type="ECO:0000259" key="9">
    <source>
        <dbReference type="Pfam" id="PF16555"/>
    </source>
</evidence>
<keyword evidence="2" id="KW-0134">Cell wall</keyword>
<evidence type="ECO:0000259" key="11">
    <source>
        <dbReference type="Pfam" id="PF20623"/>
    </source>
</evidence>
<protein>
    <submittedName>
        <fullName evidence="14">SpaH/EbpB family LPXTG-anchored major pilin</fullName>
    </submittedName>
</protein>
<dbReference type="InterPro" id="IPR026466">
    <property type="entry name" value="Fim_isopep_form_D2_dom"/>
</dbReference>
<evidence type="ECO:0000259" key="8">
    <source>
        <dbReference type="Pfam" id="PF00746"/>
    </source>
</evidence>
<evidence type="ECO:0000256" key="5">
    <source>
        <dbReference type="ARBA" id="ARBA00023088"/>
    </source>
</evidence>
<dbReference type="NCBIfam" id="NF033902">
    <property type="entry name" value="iso_D2_wall_anc"/>
    <property type="match status" value="1"/>
</dbReference>
<dbReference type="Pfam" id="PF17802">
    <property type="entry name" value="SpaA"/>
    <property type="match status" value="1"/>
</dbReference>
<dbReference type="Pfam" id="PF00746">
    <property type="entry name" value="Gram_pos_anchor"/>
    <property type="match status" value="1"/>
</dbReference>
<dbReference type="EMBL" id="CP129682">
    <property type="protein sequence ID" value="XDS48838.1"/>
    <property type="molecule type" value="Genomic_DNA"/>
</dbReference>
<evidence type="ECO:0000313" key="14">
    <source>
        <dbReference type="EMBL" id="XDS50064.1"/>
    </source>
</evidence>
<dbReference type="Gene3D" id="2.60.40.740">
    <property type="match status" value="1"/>
</dbReference>
<evidence type="ECO:0000256" key="7">
    <source>
        <dbReference type="SAM" id="SignalP"/>
    </source>
</evidence>
<sequence length="475" mass="49064">MKHHLQIGVAKSFAVSLLCVAVGAFGFVSTAQATEANVGNINPSAKGTVTIHKYSESSKKGSAASGHEDSSQVPDGAKPLADVVFTAYPITGIDLTTNAGWDAAATLTPGSFTVDTAAKTLSKGSSTYDLGTGIALPETDDNGVATSPLLSLGAYVFVETVTDGSNVVSSQPFVVTVPLPDSDGSWNYGIHVYPKNSITSLGKDVNDANAYKVGDTIAWPIKLSLPYLPAGKTYDTVEVYDTLDAALTYSGVTVVQGSTTFVPVTDYAVTQAGQKVTVAFTAVGRAKLVQGSDVTITLSTTVNESLEADADGIIYNQAFANVNDAKNVPSNKPHSDWGWLALEKYAEGKSEKSLAGAKFDVRNASGAVVTTLTTDDEGNAGPIALKAGNYTLVETAAPAGYELSSDQIPVTIAAGGKSEAKVLKIVNKQKTPVELPLSGGTGTLIFTVAGLSLIGVATGLTIRSRRRVAQADSLN</sequence>
<dbReference type="Pfam" id="PF16555">
    <property type="entry name" value="GramPos_pilinD1"/>
    <property type="match status" value="1"/>
</dbReference>
<dbReference type="InterPro" id="IPR019931">
    <property type="entry name" value="LPXTG_anchor"/>
</dbReference>